<comment type="similarity">
    <text evidence="1">Belongs to the EutB family.</text>
</comment>
<sequence>MRLKTTLFGHTYAFKDVKEVLAKANEEKSGDILAGVAAESTVERIAAKTVLADMTLEDLRNNPVVPYEDDDITRVDQDSVDEEVFGRIKAMTVGEFREFLLSASEKEIAAIRPALTSEIVAAVAKLMSNMDLVYAAKKMHVEATCNTTIGKPGTLSSRLQPNHATDDVAGIMASVMEGISYGVGDAVIGLNPAVDAIDSVADILKEFKEFMYKWDIPTQNCVLAHVTTQMKVLERNLAPMDLMFQSLAGSEVASRAFGINVALMDEAYAIMKERKSSVGPNFMYFETGQGSELSADGNHGADQLVMEARCYAFAKRYNPFLVNTVVGFIGPEYLYDGRQMIRAGLEDHFMGKLTGIPMGCDVCYTNHMRADQNDLENLAMMLTMADCNYIMGIPAGDDVMLMYQTTSYHDAAALRRLSGKHTIAPFEKRMKELGIFDEQGNLSTIAGDPSVFISREQEIHLRSAV</sequence>
<dbReference type="EC" id="4.3.1.7" evidence="1"/>
<comment type="subunit">
    <text evidence="1">The basic unit is a heterodimer which dimerizes to form tetramers. The heterotetramers trimerize; 6 large subunits form a core ring with 6 small subunits projecting outwards.</text>
</comment>
<keyword evidence="1" id="KW-0846">Cobalamin</keyword>
<evidence type="ECO:0000313" key="2">
    <source>
        <dbReference type="EMBL" id="KHM52892.1"/>
    </source>
</evidence>
<comment type="catalytic activity">
    <reaction evidence="1">
        <text>ethanolamine = acetaldehyde + NH4(+)</text>
        <dbReference type="Rhea" id="RHEA:15313"/>
        <dbReference type="ChEBI" id="CHEBI:15343"/>
        <dbReference type="ChEBI" id="CHEBI:28938"/>
        <dbReference type="ChEBI" id="CHEBI:57603"/>
        <dbReference type="EC" id="4.3.1.7"/>
    </reaction>
</comment>
<keyword evidence="3" id="KW-1185">Reference proteome</keyword>
<dbReference type="GO" id="GO:0006520">
    <property type="term" value="P:amino acid metabolic process"/>
    <property type="evidence" value="ECO:0007669"/>
    <property type="project" value="InterPro"/>
</dbReference>
<feature type="binding site" evidence="1">
    <location>
        <position position="191"/>
    </location>
    <ligand>
        <name>substrate</name>
    </ligand>
</feature>
<feature type="binding site" evidence="1">
    <location>
        <position position="286"/>
    </location>
    <ligand>
        <name>substrate</name>
    </ligand>
</feature>
<dbReference type="Gene3D" id="2.30.170.30">
    <property type="entry name" value="ethanolamine ammonia-lyase heavy chain domain like"/>
    <property type="match status" value="1"/>
</dbReference>
<feature type="binding site" evidence="1">
    <location>
        <position position="245"/>
    </location>
    <ligand>
        <name>adenosylcob(III)alamin</name>
        <dbReference type="ChEBI" id="CHEBI:18408"/>
    </ligand>
</feature>
<dbReference type="GO" id="GO:0031471">
    <property type="term" value="C:ethanolamine degradation polyhedral organelle"/>
    <property type="evidence" value="ECO:0007669"/>
    <property type="project" value="UniProtKB-UniRule"/>
</dbReference>
<dbReference type="PANTHER" id="PTHR39329">
    <property type="entry name" value="ETHANOLAMINE AMMONIA-LYASE HEAVY CHAIN"/>
    <property type="match status" value="1"/>
</dbReference>
<dbReference type="eggNOG" id="COG4303">
    <property type="taxonomic scope" value="Bacteria"/>
</dbReference>
<dbReference type="GO" id="GO:0031419">
    <property type="term" value="F:cobalamin binding"/>
    <property type="evidence" value="ECO:0007669"/>
    <property type="project" value="UniProtKB-UniRule"/>
</dbReference>
<feature type="binding site" evidence="1">
    <location>
        <position position="400"/>
    </location>
    <ligand>
        <name>adenosylcob(III)alamin</name>
        <dbReference type="ChEBI" id="CHEBI:18408"/>
    </ligand>
</feature>
<comment type="subcellular location">
    <subcellularLocation>
        <location evidence="1">Bacterial microcompartment</location>
    </subcellularLocation>
</comment>
<dbReference type="Gene3D" id="1.10.220.70">
    <property type="entry name" value="lyase"/>
    <property type="match status" value="1"/>
</dbReference>
<dbReference type="Gene3D" id="3.20.20.70">
    <property type="entry name" value="Aldolase class I"/>
    <property type="match status" value="1"/>
</dbReference>
<keyword evidence="1 2" id="KW-0456">Lyase</keyword>
<comment type="function">
    <text evidence="1">Catalyzes the deamination of various vicinal amino-alcohols to oxo compounds. Allows this organism to utilize ethanolamine as the sole source of nitrogen and carbon in the presence of vitamin B12.</text>
</comment>
<dbReference type="EMBL" id="JSCE01000039">
    <property type="protein sequence ID" value="KHM52892.1"/>
    <property type="molecule type" value="Genomic_DNA"/>
</dbReference>
<accession>A0A0B2K481</accession>
<feature type="binding site" evidence="1">
    <location>
        <position position="294"/>
    </location>
    <ligand>
        <name>adenosylcob(III)alamin</name>
        <dbReference type="ChEBI" id="CHEBI:18408"/>
    </ligand>
</feature>
<dbReference type="GO" id="GO:0046336">
    <property type="term" value="P:ethanolamine catabolic process"/>
    <property type="evidence" value="ECO:0007669"/>
    <property type="project" value="UniProtKB-UniRule"/>
</dbReference>
<dbReference type="RefSeq" id="WP_039206042.1">
    <property type="nucleotide sequence ID" value="NZ_JSCE01000039.1"/>
</dbReference>
<gene>
    <name evidence="1" type="primary">eutB</name>
    <name evidence="2" type="ORF">NZ47_02050</name>
</gene>
<dbReference type="HAMAP" id="MF_00861">
    <property type="entry name" value="EutB"/>
    <property type="match status" value="1"/>
</dbReference>
<dbReference type="STRING" id="82374.NZ47_02050"/>
<evidence type="ECO:0000313" key="3">
    <source>
        <dbReference type="Proteomes" id="UP000030993"/>
    </source>
</evidence>
<dbReference type="InterPro" id="IPR010628">
    <property type="entry name" value="EutB"/>
</dbReference>
<dbReference type="GO" id="GO:0009350">
    <property type="term" value="C:ethanolamine ammonia-lyase complex"/>
    <property type="evidence" value="ECO:0007669"/>
    <property type="project" value="UniProtKB-UniRule"/>
</dbReference>
<comment type="pathway">
    <text evidence="1">Amine and polyamine degradation; ethanolamine degradation.</text>
</comment>
<comment type="caution">
    <text evidence="2">The sequence shown here is derived from an EMBL/GenBank/DDBJ whole genome shotgun (WGS) entry which is preliminary data.</text>
</comment>
<dbReference type="InterPro" id="IPR044941">
    <property type="entry name" value="EutB_N_sf"/>
</dbReference>
<dbReference type="PIRSF" id="PIRSF018788">
    <property type="entry name" value="EutB"/>
    <property type="match status" value="1"/>
</dbReference>
<comment type="cofactor">
    <cofactor evidence="1">
        <name>adenosylcob(III)alamin</name>
        <dbReference type="ChEBI" id="CHEBI:18408"/>
    </cofactor>
    <text evidence="1">Binds between the large and small subunits.</text>
</comment>
<feature type="binding site" evidence="1">
    <location>
        <position position="192"/>
    </location>
    <ligand>
        <name>adenosylcob(III)alamin</name>
        <dbReference type="ChEBI" id="CHEBI:18408"/>
    </ligand>
</feature>
<feature type="binding site" evidence="1">
    <location>
        <begin position="158"/>
        <end position="160"/>
    </location>
    <ligand>
        <name>substrate</name>
    </ligand>
</feature>
<protein>
    <recommendedName>
        <fullName evidence="1">Ethanolamine ammonia-lyase large subunit</fullName>
        <shortName evidence="1">EAL large subunit</shortName>
        <ecNumber evidence="1">4.3.1.7</ecNumber>
    </recommendedName>
</protein>
<dbReference type="PANTHER" id="PTHR39329:SF1">
    <property type="entry name" value="ETHANOLAMINE AMMONIA-LYASE LARGE SUBUNIT"/>
    <property type="match status" value="1"/>
</dbReference>
<dbReference type="AlphaFoldDB" id="A0A0B2K481"/>
<dbReference type="NCBIfam" id="NF011649">
    <property type="entry name" value="PRK15067.1"/>
    <property type="match status" value="1"/>
</dbReference>
<evidence type="ECO:0000256" key="1">
    <source>
        <dbReference type="HAMAP-Rule" id="MF_00861"/>
    </source>
</evidence>
<dbReference type="Pfam" id="PF06751">
    <property type="entry name" value="EutB"/>
    <property type="match status" value="1"/>
</dbReference>
<name>A0A0B2K481_9FIRM</name>
<keyword evidence="1" id="KW-1283">Bacterial microcompartment</keyword>
<dbReference type="InterPro" id="IPR044939">
    <property type="entry name" value="EutB_dom_2_sf"/>
</dbReference>
<dbReference type="GO" id="GO:0008851">
    <property type="term" value="F:ethanolamine ammonia-lyase activity"/>
    <property type="evidence" value="ECO:0007669"/>
    <property type="project" value="UniProtKB-UniRule"/>
</dbReference>
<dbReference type="UniPathway" id="UPA00560"/>
<dbReference type="Proteomes" id="UP000030993">
    <property type="component" value="Unassembled WGS sequence"/>
</dbReference>
<dbReference type="InterPro" id="IPR013785">
    <property type="entry name" value="Aldolase_TIM"/>
</dbReference>
<keyword evidence="1" id="KW-0170">Cobalt</keyword>
<proteinExistence type="inferred from homology"/>
<organism evidence="2 3">
    <name type="scientific">Anaerovibrio lipolyticus</name>
    <dbReference type="NCBI Taxonomy" id="82374"/>
    <lineage>
        <taxon>Bacteria</taxon>
        <taxon>Bacillati</taxon>
        <taxon>Bacillota</taxon>
        <taxon>Negativicutes</taxon>
        <taxon>Selenomonadales</taxon>
        <taxon>Selenomonadaceae</taxon>
        <taxon>Anaerovibrio</taxon>
    </lineage>
</organism>
<reference evidence="2 3" key="1">
    <citation type="journal article" date="2013" name="PLoS ONE">
        <title>Identification and characterization of three novel lipases belonging to families II and V from Anaerovibrio lipolyticus 5ST.</title>
        <authorList>
            <person name="Prive F."/>
            <person name="Kaderbhai N.N."/>
            <person name="Girdwood S."/>
            <person name="Worgan H.J."/>
            <person name="Pinloche E."/>
            <person name="Scollan N.D."/>
            <person name="Huws S.A."/>
            <person name="Newbold C.J."/>
        </authorList>
    </citation>
    <scope>NUCLEOTIDE SEQUENCE [LARGE SCALE GENOMIC DNA]</scope>
    <source>
        <strain evidence="2 3">5S</strain>
    </source>
</reference>
<dbReference type="GO" id="GO:0005829">
    <property type="term" value="C:cytosol"/>
    <property type="evidence" value="ECO:0007669"/>
    <property type="project" value="TreeGrafter"/>
</dbReference>
<feature type="binding site" evidence="1">
    <location>
        <position position="361"/>
    </location>
    <ligand>
        <name>substrate</name>
    </ligand>
</feature>